<proteinExistence type="inferred from homology"/>
<dbReference type="Pfam" id="PF01491">
    <property type="entry name" value="Frataxin_Cyay"/>
    <property type="match status" value="1"/>
</dbReference>
<dbReference type="InterPro" id="IPR020895">
    <property type="entry name" value="Frataxin_CS"/>
</dbReference>
<dbReference type="Proteomes" id="UP001168540">
    <property type="component" value="Unassembled WGS sequence"/>
</dbReference>
<dbReference type="HAMAP" id="MF_00142">
    <property type="entry name" value="CyaY"/>
    <property type="match status" value="1"/>
</dbReference>
<dbReference type="InterPro" id="IPR036524">
    <property type="entry name" value="Frataxin/CyaY_sf"/>
</dbReference>
<keyword evidence="2 4" id="KW-0479">Metal-binding</keyword>
<evidence type="ECO:0000256" key="4">
    <source>
        <dbReference type="HAMAP-Rule" id="MF_00142"/>
    </source>
</evidence>
<dbReference type="EMBL" id="JAUEDK010000007">
    <property type="protein sequence ID" value="MDN0074398.1"/>
    <property type="molecule type" value="Genomic_DNA"/>
</dbReference>
<dbReference type="SMART" id="SM01219">
    <property type="entry name" value="Frataxin_Cyay"/>
    <property type="match status" value="1"/>
</dbReference>
<dbReference type="PROSITE" id="PS50810">
    <property type="entry name" value="FRATAXIN_2"/>
    <property type="match status" value="1"/>
</dbReference>
<evidence type="ECO:0000313" key="5">
    <source>
        <dbReference type="EMBL" id="MDN0074398.1"/>
    </source>
</evidence>
<evidence type="ECO:0000313" key="6">
    <source>
        <dbReference type="Proteomes" id="UP001168540"/>
    </source>
</evidence>
<organism evidence="5 6">
    <name type="scientific">Crenobacter oryzisoli</name>
    <dbReference type="NCBI Taxonomy" id="3056844"/>
    <lineage>
        <taxon>Bacteria</taxon>
        <taxon>Pseudomonadati</taxon>
        <taxon>Pseudomonadota</taxon>
        <taxon>Betaproteobacteria</taxon>
        <taxon>Neisseriales</taxon>
        <taxon>Neisseriaceae</taxon>
        <taxon>Crenobacter</taxon>
    </lineage>
</organism>
<dbReference type="PANTHER" id="PTHR16821:SF2">
    <property type="entry name" value="FRATAXIN, MITOCHONDRIAL"/>
    <property type="match status" value="1"/>
</dbReference>
<dbReference type="InterPro" id="IPR047584">
    <property type="entry name" value="CyaY"/>
</dbReference>
<dbReference type="InterPro" id="IPR002908">
    <property type="entry name" value="Frataxin/CyaY"/>
</dbReference>
<dbReference type="PROSITE" id="PS01344">
    <property type="entry name" value="FRATAXIN_1"/>
    <property type="match status" value="1"/>
</dbReference>
<protein>
    <recommendedName>
        <fullName evidence="4">Iron-sulfur cluster assembly protein CyaY</fullName>
    </recommendedName>
</protein>
<reference evidence="5" key="1">
    <citation type="submission" date="2023-06" db="EMBL/GenBank/DDBJ databases">
        <authorList>
            <person name="Zhang S."/>
        </authorList>
    </citation>
    <scope>NUCLEOTIDE SEQUENCE</scope>
    <source>
        <strain evidence="5">SG2303</strain>
    </source>
</reference>
<evidence type="ECO:0000256" key="1">
    <source>
        <dbReference type="ARBA" id="ARBA00008183"/>
    </source>
</evidence>
<evidence type="ECO:0000256" key="2">
    <source>
        <dbReference type="ARBA" id="ARBA00022723"/>
    </source>
</evidence>
<dbReference type="SUPFAM" id="SSF55387">
    <property type="entry name" value="Frataxin/Nqo15-like"/>
    <property type="match status" value="1"/>
</dbReference>
<dbReference type="RefSeq" id="WP_289828966.1">
    <property type="nucleotide sequence ID" value="NZ_JAUEDK010000007.1"/>
</dbReference>
<comment type="caution">
    <text evidence="5">The sequence shown here is derived from an EMBL/GenBank/DDBJ whole genome shotgun (WGS) entry which is preliminary data.</text>
</comment>
<keyword evidence="6" id="KW-1185">Reference proteome</keyword>
<comment type="function">
    <text evidence="4">Involved in iron-sulfur (Fe-S) cluster assembly. May act as a regulator of Fe-S biogenesis.</text>
</comment>
<name>A0ABT7XKU7_9NEIS</name>
<comment type="similarity">
    <text evidence="1 4">Belongs to the frataxin family.</text>
</comment>
<sequence length="104" mass="11224">MTESEFLDLSDAIFARIETAIDDAGLDADTVCNGNVLELDFDGVKVIVNRHTPNQELWIAAKTGGYHFAEKDGVWLSARDGAEFFATLSQVVSDAAGEPFTLTA</sequence>
<evidence type="ECO:0000256" key="3">
    <source>
        <dbReference type="ARBA" id="ARBA00023004"/>
    </source>
</evidence>
<gene>
    <name evidence="4 5" type="primary">cyaY</name>
    <name evidence="5" type="ORF">QU481_05755</name>
</gene>
<dbReference type="NCBIfam" id="TIGR03421">
    <property type="entry name" value="FeS_CyaY"/>
    <property type="match status" value="1"/>
</dbReference>
<dbReference type="Gene3D" id="3.30.920.10">
    <property type="entry name" value="Frataxin/CyaY"/>
    <property type="match status" value="1"/>
</dbReference>
<accession>A0ABT7XKU7</accession>
<dbReference type="PANTHER" id="PTHR16821">
    <property type="entry name" value="FRATAXIN"/>
    <property type="match status" value="1"/>
</dbReference>
<keyword evidence="3 4" id="KW-0408">Iron</keyword>